<name>E6W6P3_DESIS</name>
<dbReference type="InParanoid" id="E6W6P3"/>
<reference evidence="3 4" key="1">
    <citation type="submission" date="2010-12" db="EMBL/GenBank/DDBJ databases">
        <title>Complete sequence of Desulfurispirillum indicum S5.</title>
        <authorList>
            <consortium name="US DOE Joint Genome Institute"/>
            <person name="Lucas S."/>
            <person name="Copeland A."/>
            <person name="Lapidus A."/>
            <person name="Cheng J.-F."/>
            <person name="Goodwin L."/>
            <person name="Pitluck S."/>
            <person name="Chertkov O."/>
            <person name="Held B."/>
            <person name="Detter J.C."/>
            <person name="Han C."/>
            <person name="Tapia R."/>
            <person name="Land M."/>
            <person name="Hauser L."/>
            <person name="Kyrpides N."/>
            <person name="Ivanova N."/>
            <person name="Mikhailova N."/>
            <person name="Haggblom M."/>
            <person name="Rauschenbach I."/>
            <person name="Bini E."/>
            <person name="Woyke T."/>
        </authorList>
    </citation>
    <scope>NUCLEOTIDE SEQUENCE [LARGE SCALE GENOMIC DNA]</scope>
    <source>
        <strain evidence="4">ATCC BAA-1389 / DSM 22839 / S5</strain>
    </source>
</reference>
<organism evidence="3 4">
    <name type="scientific">Desulfurispirillum indicum (strain ATCC BAA-1389 / DSM 22839 / S5)</name>
    <dbReference type="NCBI Taxonomy" id="653733"/>
    <lineage>
        <taxon>Bacteria</taxon>
        <taxon>Pseudomonadati</taxon>
        <taxon>Chrysiogenota</taxon>
        <taxon>Chrysiogenia</taxon>
        <taxon>Chrysiogenales</taxon>
        <taxon>Chrysiogenaceae</taxon>
        <taxon>Desulfurispirillum</taxon>
    </lineage>
</organism>
<evidence type="ECO:0000259" key="1">
    <source>
        <dbReference type="Pfam" id="PF00534"/>
    </source>
</evidence>
<dbReference type="RefSeq" id="WP_013504932.1">
    <property type="nucleotide sequence ID" value="NC_014836.1"/>
</dbReference>
<dbReference type="Pfam" id="PF00534">
    <property type="entry name" value="Glycos_transf_1"/>
    <property type="match status" value="1"/>
</dbReference>
<protein>
    <submittedName>
        <fullName evidence="3">Glycosyl transferase group 1</fullName>
    </submittedName>
</protein>
<evidence type="ECO:0000313" key="3">
    <source>
        <dbReference type="EMBL" id="ADU65043.1"/>
    </source>
</evidence>
<sequence>MKVLCLFDTGVDRGECNLLIGLKQAGVQPYVICKPNTGRIAALQAAGILVEPWEIHSKIDLPFIRRLRELLEQESFDLVHAFRKSALSNYTLATLGRKETPVIAYRGIIGNLSYWDPFSWLTFLNPRIKKIICVCDAIKAYFINKKFLLFFSLFTDHNVVRIYKGHKVEWYTEKIDSELVLPRLGIPECAHVIGCISRIKARKGISELIQSMDLMTSGTEVHLVILGRVEDQSYRSALESSASRERIHLLGFLPGAARIAAEFDIITLPSLRREGLPRAVIEGMAHGVAPVVTNAGGSPELIEHGVSGLIVPPGDPAALAEAFNVLLSDDERRKAMGQAAQQRIRTHFDTDQSVAQTFALYNDVVAGYAKKQK</sequence>
<accession>E6W6P3</accession>
<dbReference type="Proteomes" id="UP000002572">
    <property type="component" value="Chromosome"/>
</dbReference>
<dbReference type="InterPro" id="IPR001296">
    <property type="entry name" value="Glyco_trans_1"/>
</dbReference>
<dbReference type="STRING" id="653733.Selin_0287"/>
<dbReference type="InterPro" id="IPR028098">
    <property type="entry name" value="Glyco_trans_4-like_N"/>
</dbReference>
<dbReference type="GO" id="GO:0016757">
    <property type="term" value="F:glycosyltransferase activity"/>
    <property type="evidence" value="ECO:0007669"/>
    <property type="project" value="InterPro"/>
</dbReference>
<feature type="domain" description="Glycosyltransferase subfamily 4-like N-terminal" evidence="2">
    <location>
        <begin position="11"/>
        <end position="144"/>
    </location>
</feature>
<keyword evidence="4" id="KW-1185">Reference proteome</keyword>
<dbReference type="eggNOG" id="COG0438">
    <property type="taxonomic scope" value="Bacteria"/>
</dbReference>
<dbReference type="KEGG" id="din:Selin_0287"/>
<evidence type="ECO:0000313" key="4">
    <source>
        <dbReference type="Proteomes" id="UP000002572"/>
    </source>
</evidence>
<dbReference type="AlphaFoldDB" id="E6W6P3"/>
<dbReference type="Gene3D" id="3.40.50.2000">
    <property type="entry name" value="Glycogen Phosphorylase B"/>
    <property type="match status" value="2"/>
</dbReference>
<keyword evidence="3" id="KW-0808">Transferase</keyword>
<dbReference type="EMBL" id="CP002432">
    <property type="protein sequence ID" value="ADU65043.1"/>
    <property type="molecule type" value="Genomic_DNA"/>
</dbReference>
<evidence type="ECO:0000259" key="2">
    <source>
        <dbReference type="Pfam" id="PF13439"/>
    </source>
</evidence>
<proteinExistence type="predicted"/>
<gene>
    <name evidence="3" type="ordered locus">Selin_0287</name>
</gene>
<dbReference type="Pfam" id="PF13439">
    <property type="entry name" value="Glyco_transf_4"/>
    <property type="match status" value="1"/>
</dbReference>
<dbReference type="PANTHER" id="PTHR12526">
    <property type="entry name" value="GLYCOSYLTRANSFERASE"/>
    <property type="match status" value="1"/>
</dbReference>
<feature type="domain" description="Glycosyl transferase family 1" evidence="1">
    <location>
        <begin position="183"/>
        <end position="343"/>
    </location>
</feature>
<dbReference type="HOGENOM" id="CLU_009583_0_3_0"/>
<dbReference type="OrthoDB" id="9775208at2"/>
<dbReference type="SUPFAM" id="SSF53756">
    <property type="entry name" value="UDP-Glycosyltransferase/glycogen phosphorylase"/>
    <property type="match status" value="1"/>
</dbReference>
<dbReference type="CDD" id="cd03801">
    <property type="entry name" value="GT4_PimA-like"/>
    <property type="match status" value="1"/>
</dbReference>